<accession>A0A951UQ77</accession>
<evidence type="ECO:0000313" key="4">
    <source>
        <dbReference type="Proteomes" id="UP000757435"/>
    </source>
</evidence>
<name>A0A951UQ77_9CYAN</name>
<organism evidence="3 4">
    <name type="scientific">Drouetiella hepatica Uher 2000/2452</name>
    <dbReference type="NCBI Taxonomy" id="904376"/>
    <lineage>
        <taxon>Bacteria</taxon>
        <taxon>Bacillati</taxon>
        <taxon>Cyanobacteriota</taxon>
        <taxon>Cyanophyceae</taxon>
        <taxon>Oculatellales</taxon>
        <taxon>Oculatellaceae</taxon>
        <taxon>Drouetiella</taxon>
    </lineage>
</organism>
<reference evidence="3" key="2">
    <citation type="journal article" date="2022" name="Microbiol. Resour. Announc.">
        <title>Metagenome Sequencing to Explore Phylogenomics of Terrestrial Cyanobacteria.</title>
        <authorList>
            <person name="Ward R.D."/>
            <person name="Stajich J.E."/>
            <person name="Johansen J.R."/>
            <person name="Huntemann M."/>
            <person name="Clum A."/>
            <person name="Foster B."/>
            <person name="Foster B."/>
            <person name="Roux S."/>
            <person name="Palaniappan K."/>
            <person name="Varghese N."/>
            <person name="Mukherjee S."/>
            <person name="Reddy T.B.K."/>
            <person name="Daum C."/>
            <person name="Copeland A."/>
            <person name="Chen I.A."/>
            <person name="Ivanova N.N."/>
            <person name="Kyrpides N.C."/>
            <person name="Shapiro N."/>
            <person name="Eloe-Fadrosh E.A."/>
            <person name="Pietrasiak N."/>
        </authorList>
    </citation>
    <scope>NUCLEOTIDE SEQUENCE</scope>
    <source>
        <strain evidence="3">UHER 2000/2452</strain>
    </source>
</reference>
<dbReference type="NCBIfam" id="TIGR01098">
    <property type="entry name" value="3A0109s03R"/>
    <property type="match status" value="1"/>
</dbReference>
<dbReference type="SUPFAM" id="SSF53850">
    <property type="entry name" value="Periplasmic binding protein-like II"/>
    <property type="match status" value="1"/>
</dbReference>
<reference evidence="3" key="1">
    <citation type="submission" date="2021-05" db="EMBL/GenBank/DDBJ databases">
        <authorList>
            <person name="Pietrasiak N."/>
            <person name="Ward R."/>
            <person name="Stajich J.E."/>
            <person name="Kurbessoian T."/>
        </authorList>
    </citation>
    <scope>NUCLEOTIDE SEQUENCE</scope>
    <source>
        <strain evidence="3">UHER 2000/2452</strain>
    </source>
</reference>
<comment type="similarity">
    <text evidence="1">Belongs to the phosphate/phosphite/phosphonate binding protein family.</text>
</comment>
<dbReference type="Proteomes" id="UP000757435">
    <property type="component" value="Unassembled WGS sequence"/>
</dbReference>
<evidence type="ECO:0000256" key="1">
    <source>
        <dbReference type="ARBA" id="ARBA00007162"/>
    </source>
</evidence>
<sequence>MYRLPLPISNQRYGLGAALIGIALILISGCTQPSNPPAQSATQQSQPVLRISVLPTQDTAQQERMIAPLDAHLEKVLGQRVDFLIAKDYKDNVDMLLDGRANAAYTGAVSYFEALERGAQVDPLVAPIDKFTNRPWYRACMIVAANSSIRTLADLKGKRVAFVSPSSTSGYLMPLAALKQLSIEPERDFAQIIFGGTHAQTEALLEAGKVDAIATNIPSYKQRQTLGRLTP</sequence>
<dbReference type="PROSITE" id="PS51257">
    <property type="entry name" value="PROKAR_LIPOPROTEIN"/>
    <property type="match status" value="1"/>
</dbReference>
<keyword evidence="2" id="KW-0732">Signal</keyword>
<dbReference type="PANTHER" id="PTHR35841:SF1">
    <property type="entry name" value="PHOSPHONATES-BINDING PERIPLASMIC PROTEIN"/>
    <property type="match status" value="1"/>
</dbReference>
<dbReference type="Gene3D" id="3.40.190.10">
    <property type="entry name" value="Periplasmic binding protein-like II"/>
    <property type="match status" value="2"/>
</dbReference>
<proteinExistence type="inferred from homology"/>
<comment type="caution">
    <text evidence="3">The sequence shown here is derived from an EMBL/GenBank/DDBJ whole genome shotgun (WGS) entry which is preliminary data.</text>
</comment>
<protein>
    <submittedName>
        <fullName evidence="3">Phosphate/phosphite/phosphonate ABC transporter substrate-binding protein</fullName>
    </submittedName>
</protein>
<dbReference type="PANTHER" id="PTHR35841">
    <property type="entry name" value="PHOSPHONATES-BINDING PERIPLASMIC PROTEIN"/>
    <property type="match status" value="1"/>
</dbReference>
<dbReference type="Pfam" id="PF12974">
    <property type="entry name" value="Phosphonate-bd"/>
    <property type="match status" value="1"/>
</dbReference>
<evidence type="ECO:0000256" key="2">
    <source>
        <dbReference type="ARBA" id="ARBA00022729"/>
    </source>
</evidence>
<dbReference type="InterPro" id="IPR005770">
    <property type="entry name" value="PhnD"/>
</dbReference>
<gene>
    <name evidence="3" type="primary">phnD</name>
    <name evidence="3" type="ORF">KME15_23465</name>
</gene>
<dbReference type="GO" id="GO:0043190">
    <property type="term" value="C:ATP-binding cassette (ABC) transporter complex"/>
    <property type="evidence" value="ECO:0007669"/>
    <property type="project" value="InterPro"/>
</dbReference>
<dbReference type="AlphaFoldDB" id="A0A951UQ77"/>
<evidence type="ECO:0000313" key="3">
    <source>
        <dbReference type="EMBL" id="MBW4661639.1"/>
    </source>
</evidence>
<dbReference type="GO" id="GO:0055085">
    <property type="term" value="P:transmembrane transport"/>
    <property type="evidence" value="ECO:0007669"/>
    <property type="project" value="InterPro"/>
</dbReference>
<dbReference type="EMBL" id="JAHHHD010000041">
    <property type="protein sequence ID" value="MBW4661639.1"/>
    <property type="molecule type" value="Genomic_DNA"/>
</dbReference>